<dbReference type="EMBL" id="ALBS01000178">
    <property type="protein sequence ID" value="EJT49131.1"/>
    <property type="molecule type" value="Genomic_DNA"/>
</dbReference>
<organism evidence="8 9">
    <name type="scientific">Trichosporon asahii var. asahii (strain ATCC 90039 / CBS 2479 / JCM 2466 / KCTC 7840 / NBRC 103889/ NCYC 2677 / UAMH 7654)</name>
    <name type="common">Yeast</name>
    <dbReference type="NCBI Taxonomy" id="1186058"/>
    <lineage>
        <taxon>Eukaryota</taxon>
        <taxon>Fungi</taxon>
        <taxon>Dikarya</taxon>
        <taxon>Basidiomycota</taxon>
        <taxon>Agaricomycotina</taxon>
        <taxon>Tremellomycetes</taxon>
        <taxon>Trichosporonales</taxon>
        <taxon>Trichosporonaceae</taxon>
        <taxon>Trichosporon</taxon>
    </lineage>
</organism>
<dbReference type="PANTHER" id="PTHR11206">
    <property type="entry name" value="MULTIDRUG RESISTANCE PROTEIN"/>
    <property type="match status" value="1"/>
</dbReference>
<evidence type="ECO:0000256" key="4">
    <source>
        <dbReference type="ARBA" id="ARBA00022989"/>
    </source>
</evidence>
<dbReference type="Proteomes" id="UP000002748">
    <property type="component" value="Unassembled WGS sequence"/>
</dbReference>
<feature type="region of interest" description="Disordered" evidence="6">
    <location>
        <begin position="1"/>
        <end position="149"/>
    </location>
</feature>
<evidence type="ECO:0000313" key="9">
    <source>
        <dbReference type="Proteomes" id="UP000002748"/>
    </source>
</evidence>
<feature type="compositionally biased region" description="Basic and acidic residues" evidence="6">
    <location>
        <begin position="72"/>
        <end position="94"/>
    </location>
</feature>
<dbReference type="GO" id="GO:0015297">
    <property type="term" value="F:antiporter activity"/>
    <property type="evidence" value="ECO:0007669"/>
    <property type="project" value="InterPro"/>
</dbReference>
<feature type="compositionally biased region" description="Polar residues" evidence="6">
    <location>
        <begin position="25"/>
        <end position="43"/>
    </location>
</feature>
<feature type="transmembrane region" description="Helical" evidence="7">
    <location>
        <begin position="694"/>
        <end position="719"/>
    </location>
</feature>
<feature type="transmembrane region" description="Helical" evidence="7">
    <location>
        <begin position="668"/>
        <end position="688"/>
    </location>
</feature>
<comment type="similarity">
    <text evidence="2">Belongs to the multi antimicrobial extrusion (MATE) (TC 2.A.66.1) family.</text>
</comment>
<evidence type="ECO:0000313" key="8">
    <source>
        <dbReference type="EMBL" id="EJT49131.1"/>
    </source>
</evidence>
<keyword evidence="5 7" id="KW-0472">Membrane</keyword>
<accession>J5T4J9</accession>
<dbReference type="InterPro" id="IPR045069">
    <property type="entry name" value="MATE_euk"/>
</dbReference>
<evidence type="ECO:0000256" key="5">
    <source>
        <dbReference type="ARBA" id="ARBA00023136"/>
    </source>
</evidence>
<evidence type="ECO:0000256" key="3">
    <source>
        <dbReference type="ARBA" id="ARBA00022692"/>
    </source>
</evidence>
<gene>
    <name evidence="8" type="ORF">A1Q1_01780</name>
</gene>
<feature type="transmembrane region" description="Helical" evidence="7">
    <location>
        <begin position="442"/>
        <end position="463"/>
    </location>
</feature>
<feature type="transmembrane region" description="Helical" evidence="7">
    <location>
        <begin position="475"/>
        <end position="496"/>
    </location>
</feature>
<feature type="compositionally biased region" description="Basic residues" evidence="6">
    <location>
        <begin position="9"/>
        <end position="23"/>
    </location>
</feature>
<dbReference type="AlphaFoldDB" id="J5T4J9"/>
<feature type="transmembrane region" description="Helical" evidence="7">
    <location>
        <begin position="413"/>
        <end position="430"/>
    </location>
</feature>
<proteinExistence type="inferred from homology"/>
<dbReference type="RefSeq" id="XP_014180294.1">
    <property type="nucleotide sequence ID" value="XM_014324819.1"/>
</dbReference>
<dbReference type="CDD" id="cd13132">
    <property type="entry name" value="MATE_eukaryotic"/>
    <property type="match status" value="1"/>
</dbReference>
<protein>
    <submittedName>
        <fullName evidence="8">MATE efflux family protein subfamily</fullName>
    </submittedName>
</protein>
<feature type="region of interest" description="Disordered" evidence="6">
    <location>
        <begin position="165"/>
        <end position="247"/>
    </location>
</feature>
<dbReference type="Pfam" id="PF01554">
    <property type="entry name" value="MatE"/>
    <property type="match status" value="2"/>
</dbReference>
<reference evidence="8 9" key="1">
    <citation type="journal article" date="2012" name="Eukaryot. Cell">
        <title>Draft genome sequence of CBS 2479, the standard type strain of Trichosporon asahii.</title>
        <authorList>
            <person name="Yang R.Y."/>
            <person name="Li H.T."/>
            <person name="Zhu H."/>
            <person name="Zhou G.P."/>
            <person name="Wang M."/>
            <person name="Wang L."/>
        </authorList>
    </citation>
    <scope>NUCLEOTIDE SEQUENCE [LARGE SCALE GENOMIC DNA]</scope>
    <source>
        <strain evidence="9">ATCC 90039 / CBS 2479 / JCM 2466 / KCTC 7840 / NCYC 2677 / UAMH 7654</strain>
    </source>
</reference>
<feature type="region of interest" description="Disordered" evidence="6">
    <location>
        <begin position="754"/>
        <end position="777"/>
    </location>
</feature>
<dbReference type="VEuPathDB" id="FungiDB:A1Q1_01780"/>
<dbReference type="HOGENOM" id="CLU_365627_0_0_1"/>
<feature type="compositionally biased region" description="Polar residues" evidence="6">
    <location>
        <begin position="176"/>
        <end position="195"/>
    </location>
</feature>
<comment type="caution">
    <text evidence="8">The sequence shown here is derived from an EMBL/GenBank/DDBJ whole genome shotgun (WGS) entry which is preliminary data.</text>
</comment>
<feature type="compositionally biased region" description="Basic and acidic residues" evidence="6">
    <location>
        <begin position="764"/>
        <end position="777"/>
    </location>
</feature>
<dbReference type="InterPro" id="IPR002528">
    <property type="entry name" value="MATE_fam"/>
</dbReference>
<name>J5T4J9_TRIAS</name>
<dbReference type="GeneID" id="25985294"/>
<evidence type="ECO:0000256" key="1">
    <source>
        <dbReference type="ARBA" id="ARBA00004141"/>
    </source>
</evidence>
<evidence type="ECO:0000256" key="7">
    <source>
        <dbReference type="SAM" id="Phobius"/>
    </source>
</evidence>
<feature type="transmembrane region" description="Helical" evidence="7">
    <location>
        <begin position="375"/>
        <end position="393"/>
    </location>
</feature>
<dbReference type="GO" id="GO:0016020">
    <property type="term" value="C:membrane"/>
    <property type="evidence" value="ECO:0007669"/>
    <property type="project" value="UniProtKB-SubCell"/>
</dbReference>
<feature type="transmembrane region" description="Helical" evidence="7">
    <location>
        <begin position="597"/>
        <end position="617"/>
    </location>
</feature>
<dbReference type="GO" id="GO:0042910">
    <property type="term" value="F:xenobiotic transmembrane transporter activity"/>
    <property type="evidence" value="ECO:0007669"/>
    <property type="project" value="InterPro"/>
</dbReference>
<keyword evidence="3 7" id="KW-0812">Transmembrane</keyword>
<feature type="compositionally biased region" description="Polar residues" evidence="6">
    <location>
        <begin position="53"/>
        <end position="62"/>
    </location>
</feature>
<dbReference type="KEGG" id="tasa:A1Q1_01780"/>
<feature type="transmembrane region" description="Helical" evidence="7">
    <location>
        <begin position="629"/>
        <end position="647"/>
    </location>
</feature>
<dbReference type="GO" id="GO:1990961">
    <property type="term" value="P:xenobiotic detoxification by transmembrane export across the plasma membrane"/>
    <property type="evidence" value="ECO:0007669"/>
    <property type="project" value="InterPro"/>
</dbReference>
<dbReference type="OrthoDB" id="2126698at2759"/>
<evidence type="ECO:0000256" key="2">
    <source>
        <dbReference type="ARBA" id="ARBA00010199"/>
    </source>
</evidence>
<sequence length="777" mass="83273">MNNLEALMRRSRTHPHAHNHRRTSGPISPLSQGQDSETSSISKIGSLGGARGSISSTQSQDGGESEVTLMFPHEEETRPPQEERGRRGSNDRHGRGPRAPKRYSYGAVSEPISHLAQNPPVPIDSSAPAGNSRSRSKGRTPPRVVRPFTRAHRDAATAAGASLGALGGVTSDADAGSSTISTTSDYTATSPSSPYRSLRRGRSQDRRPISPAVLSSMLPPTSSDEEDESDAETEHAKSQARANLWQPGASSFGEPLLCDPAEELDAQDLDLPTDASGREVHTWKGAMAVELPLLLRTTIPVFFTQLAEYSLALASVISIGHLGTKDLAASSLANMTAAVSCYSIVQGIATALDTLLPAAWTSCDPSRVGLWTQRMFVVMSFAMIPMFIFWFNIEAILHVLGQDPDVARLAGVYLAYLSPGIPGYAGNVILKKYLQAQNIMDVPTYILFIVAPLNLVLNWLLVWGPPAVRLGFKGGAIATAFSYNLTFLLLLGYILWIGPREAWHPLSAKSCCSKLGTIASLGVAGTVMTSSEWWAWEVCALAASFLGPTTLAAQSVLLSTCSTLYQFPASLGVASSVRVGNLLGAGRGWEAKWASRASFVWATVFALGNSAICIIFRNNWGYIFNSDPVVVGLVAQVLPWIGLFQVMDGLSGAANAVLRAQGLHATGALINLTSYYVIGIPFGLWLMFSKSAGLGLVGIWIGLTLSLTYASVVGLYIVWNADWDRGVERVRERLGLPPLPDKFDDADASGVVEHEANGTNGVVDPERTPTERTRLLT</sequence>
<comment type="subcellular location">
    <subcellularLocation>
        <location evidence="1">Membrane</location>
        <topology evidence="1">Multi-pass membrane protein</topology>
    </subcellularLocation>
</comment>
<dbReference type="NCBIfam" id="TIGR00797">
    <property type="entry name" value="matE"/>
    <property type="match status" value="1"/>
</dbReference>
<keyword evidence="4 7" id="KW-1133">Transmembrane helix</keyword>
<evidence type="ECO:0000256" key="6">
    <source>
        <dbReference type="SAM" id="MobiDB-lite"/>
    </source>
</evidence>